<reference evidence="1 2" key="1">
    <citation type="journal article" date="2016" name="Nat. Commun.">
        <title>Thousands of microbial genomes shed light on interconnected biogeochemical processes in an aquifer system.</title>
        <authorList>
            <person name="Anantharaman K."/>
            <person name="Brown C.T."/>
            <person name="Hug L.A."/>
            <person name="Sharon I."/>
            <person name="Castelle C.J."/>
            <person name="Probst A.J."/>
            <person name="Thomas B.C."/>
            <person name="Singh A."/>
            <person name="Wilkins M.J."/>
            <person name="Karaoz U."/>
            <person name="Brodie E.L."/>
            <person name="Williams K.H."/>
            <person name="Hubbard S.S."/>
            <person name="Banfield J.F."/>
        </authorList>
    </citation>
    <scope>NUCLEOTIDE SEQUENCE [LARGE SCALE GENOMIC DNA]</scope>
</reference>
<protein>
    <submittedName>
        <fullName evidence="1">Uncharacterized protein</fullName>
    </submittedName>
</protein>
<dbReference type="AlphaFoldDB" id="A0A1G2HRW9"/>
<comment type="caution">
    <text evidence="1">The sequence shown here is derived from an EMBL/GenBank/DDBJ whole genome shotgun (WGS) entry which is preliminary data.</text>
</comment>
<proteinExistence type="predicted"/>
<evidence type="ECO:0000313" key="1">
    <source>
        <dbReference type="EMBL" id="OGZ65183.1"/>
    </source>
</evidence>
<dbReference type="EMBL" id="MHOP01000026">
    <property type="protein sequence ID" value="OGZ65183.1"/>
    <property type="molecule type" value="Genomic_DNA"/>
</dbReference>
<dbReference type="Proteomes" id="UP000178774">
    <property type="component" value="Unassembled WGS sequence"/>
</dbReference>
<organism evidence="1 2">
    <name type="scientific">Candidatus Staskawiczbacteria bacterium RIFCSPHIGHO2_01_FULL_41_41</name>
    <dbReference type="NCBI Taxonomy" id="1802203"/>
    <lineage>
        <taxon>Bacteria</taxon>
        <taxon>Candidatus Staskawicziibacteriota</taxon>
    </lineage>
</organism>
<accession>A0A1G2HRW9</accession>
<sequence length="90" mass="10403">MEEEIIPIPLQISVHETIYVSEWLVVGVIVGRITTWDFNPKSSETIVSVAEYRKILGDTTSTDKSITKRLQFLEAFCRNIIKLELQTYEQ</sequence>
<evidence type="ECO:0000313" key="2">
    <source>
        <dbReference type="Proteomes" id="UP000178774"/>
    </source>
</evidence>
<gene>
    <name evidence="1" type="ORF">A2822_01075</name>
</gene>
<name>A0A1G2HRW9_9BACT</name>